<organism evidence="2 3">
    <name type="scientific">Burkholderia phage Mica</name>
    <dbReference type="NCBI Taxonomy" id="2767579"/>
    <lineage>
        <taxon>Viruses</taxon>
        <taxon>Duplodnaviria</taxon>
        <taxon>Heunggongvirae</taxon>
        <taxon>Uroviricota</taxon>
        <taxon>Caudoviricetes</taxon>
        <taxon>Micavirus</taxon>
        <taxon>Micavirus Mica</taxon>
    </lineage>
</organism>
<accession>A0A873WGX3</accession>
<evidence type="ECO:0000313" key="2">
    <source>
        <dbReference type="EMBL" id="QPB08676.1"/>
    </source>
</evidence>
<feature type="region of interest" description="Disordered" evidence="1">
    <location>
        <begin position="228"/>
        <end position="254"/>
    </location>
</feature>
<keyword evidence="3" id="KW-1185">Reference proteome</keyword>
<evidence type="ECO:0000256" key="1">
    <source>
        <dbReference type="SAM" id="MobiDB-lite"/>
    </source>
</evidence>
<protein>
    <submittedName>
        <fullName evidence="2">Uncharacterized protein</fullName>
    </submittedName>
</protein>
<reference evidence="2" key="1">
    <citation type="submission" date="2020-07" db="EMBL/GenBank/DDBJ databases">
        <title>Complete genome sequence of Burkholderia cenocepacia myophage Mica.</title>
        <authorList>
            <person name="Garcia J.A."/>
            <person name="Yao G.W."/>
            <person name="Guadalupe Vizoso-Pinto M."/>
            <person name="Gonzalez C."/>
            <person name="Liu M.L."/>
            <person name="Gill J."/>
        </authorList>
    </citation>
    <scope>NUCLEOTIDE SEQUENCE</scope>
</reference>
<dbReference type="EMBL" id="MT701586">
    <property type="protein sequence ID" value="QPB08676.1"/>
    <property type="molecule type" value="Genomic_DNA"/>
</dbReference>
<sequence length="254" mass="27701">MKLTESAINRIKGTVYGWMPDMLKHRTSPENVADTLYTLGLMGWEVMPAPISRDDVANATGDGDVEALREELRKAQSWQDMVRENSPHRELIEQADARECLMDVVSHHRDFVDACTCAKLESTSKNRAGYWQHQIDVLNRMKAQAERALAATSADAAARTTLSGILTEYREGKRGMPAYAELAKIVAAAAQPAADVSDDAALLRQAEQARASGFASEADVQAILSAVGEDKPVVPQPQPVYSYRDTGPLETGGD</sequence>
<gene>
    <name evidence="2" type="ORF">CPT_Mica_064</name>
</gene>
<name>A0A873WGX3_9CAUD</name>
<proteinExistence type="predicted"/>
<dbReference type="Proteomes" id="UP000663491">
    <property type="component" value="Segment"/>
</dbReference>
<evidence type="ECO:0000313" key="3">
    <source>
        <dbReference type="Proteomes" id="UP000663491"/>
    </source>
</evidence>